<dbReference type="Gene3D" id="3.30.110.70">
    <property type="entry name" value="Hypothetical protein apc22750. Chain B"/>
    <property type="match status" value="1"/>
</dbReference>
<organism evidence="6 7">
    <name type="scientific">Fusarium zealandicum</name>
    <dbReference type="NCBI Taxonomy" id="1053134"/>
    <lineage>
        <taxon>Eukaryota</taxon>
        <taxon>Fungi</taxon>
        <taxon>Dikarya</taxon>
        <taxon>Ascomycota</taxon>
        <taxon>Pezizomycotina</taxon>
        <taxon>Sordariomycetes</taxon>
        <taxon>Hypocreomycetidae</taxon>
        <taxon>Hypocreales</taxon>
        <taxon>Nectriaceae</taxon>
        <taxon>Fusarium</taxon>
        <taxon>Fusarium staphyleae species complex</taxon>
    </lineage>
</organism>
<dbReference type="PANTHER" id="PTHR23403:SF1">
    <property type="entry name" value="TREHALASE"/>
    <property type="match status" value="1"/>
</dbReference>
<evidence type="ECO:0000256" key="4">
    <source>
        <dbReference type="RuleBase" id="RU361180"/>
    </source>
</evidence>
<dbReference type="EMBL" id="JABEYC010000270">
    <property type="protein sequence ID" value="KAF4979885.1"/>
    <property type="molecule type" value="Genomic_DNA"/>
</dbReference>
<dbReference type="GO" id="GO:0005993">
    <property type="term" value="P:trehalose catabolic process"/>
    <property type="evidence" value="ECO:0007669"/>
    <property type="project" value="TreeGrafter"/>
</dbReference>
<dbReference type="InterPro" id="IPR008928">
    <property type="entry name" value="6-hairpin_glycosidase_sf"/>
</dbReference>
<evidence type="ECO:0000256" key="5">
    <source>
        <dbReference type="SAM" id="SignalP"/>
    </source>
</evidence>
<evidence type="ECO:0000313" key="6">
    <source>
        <dbReference type="EMBL" id="KAF4979885.1"/>
    </source>
</evidence>
<comment type="catalytic activity">
    <reaction evidence="4">
        <text>alpha,alpha-trehalose + H2O = alpha-D-glucose + beta-D-glucose</text>
        <dbReference type="Rhea" id="RHEA:32675"/>
        <dbReference type="ChEBI" id="CHEBI:15377"/>
        <dbReference type="ChEBI" id="CHEBI:15903"/>
        <dbReference type="ChEBI" id="CHEBI:16551"/>
        <dbReference type="ChEBI" id="CHEBI:17925"/>
        <dbReference type="EC" id="3.2.1.28"/>
    </reaction>
</comment>
<dbReference type="InterPro" id="IPR018232">
    <property type="entry name" value="Glyco_hydro_37_CS"/>
</dbReference>
<feature type="chain" id="PRO_5034323488" description="Trehalase" evidence="5">
    <location>
        <begin position="21"/>
        <end position="848"/>
    </location>
</feature>
<reference evidence="6" key="1">
    <citation type="journal article" date="2020" name="BMC Genomics">
        <title>Correction to: Identification and distribution of gene clusters required for synthesis of sphingolipid metabolism inhibitors in diverse species of the filamentous fungus Fusarium.</title>
        <authorList>
            <person name="Kim H.S."/>
            <person name="Lohmar J.M."/>
            <person name="Busman M."/>
            <person name="Brown D.W."/>
            <person name="Naumann T.A."/>
            <person name="Divon H.H."/>
            <person name="Lysoe E."/>
            <person name="Uhlig S."/>
            <person name="Proctor R.H."/>
        </authorList>
    </citation>
    <scope>NUCLEOTIDE SEQUENCE</scope>
    <source>
        <strain evidence="6">NRRL 22465</strain>
    </source>
</reference>
<dbReference type="Pfam" id="PF01204">
    <property type="entry name" value="Trehalase"/>
    <property type="match status" value="1"/>
</dbReference>
<dbReference type="Proteomes" id="UP000635477">
    <property type="component" value="Unassembled WGS sequence"/>
</dbReference>
<name>A0A8H4XM11_9HYPO</name>
<comment type="similarity">
    <text evidence="1 4">Belongs to the glycosyl hydrolase 37 family.</text>
</comment>
<accession>A0A8H4XM11</accession>
<proteinExistence type="inferred from homology"/>
<dbReference type="InterPro" id="IPR012341">
    <property type="entry name" value="6hp_glycosidase-like_sf"/>
</dbReference>
<dbReference type="PRINTS" id="PR00744">
    <property type="entry name" value="GLHYDRLASE37"/>
</dbReference>
<gene>
    <name evidence="6" type="ORF">FZEAL_3996</name>
</gene>
<keyword evidence="7" id="KW-1185">Reference proteome</keyword>
<dbReference type="OrthoDB" id="3542292at2759"/>
<evidence type="ECO:0000256" key="1">
    <source>
        <dbReference type="ARBA" id="ARBA00005615"/>
    </source>
</evidence>
<feature type="signal peptide" evidence="5">
    <location>
        <begin position="1"/>
        <end position="20"/>
    </location>
</feature>
<dbReference type="SUPFAM" id="SSF117782">
    <property type="entry name" value="YbjQ-like"/>
    <property type="match status" value="1"/>
</dbReference>
<dbReference type="InterPro" id="IPR001661">
    <property type="entry name" value="Glyco_hydro_37"/>
</dbReference>
<keyword evidence="5" id="KW-0732">Signal</keyword>
<keyword evidence="2 4" id="KW-0378">Hydrolase</keyword>
<reference evidence="6" key="2">
    <citation type="submission" date="2020-05" db="EMBL/GenBank/DDBJ databases">
        <authorList>
            <person name="Kim H.-S."/>
            <person name="Proctor R.H."/>
            <person name="Brown D.W."/>
        </authorList>
    </citation>
    <scope>NUCLEOTIDE SEQUENCE</scope>
    <source>
        <strain evidence="6">NRRL 22465</strain>
    </source>
</reference>
<dbReference type="SUPFAM" id="SSF48208">
    <property type="entry name" value="Six-hairpin glycosidases"/>
    <property type="match status" value="1"/>
</dbReference>
<dbReference type="PROSITE" id="PS00928">
    <property type="entry name" value="TREHALASE_2"/>
    <property type="match status" value="1"/>
</dbReference>
<evidence type="ECO:0000313" key="7">
    <source>
        <dbReference type="Proteomes" id="UP000635477"/>
    </source>
</evidence>
<sequence length="848" mass="94923">MAALRHVAAALAASATAVSALYVNGSVIAPCDSPIYCHGDILEQVELARPFSDSKTFVDMPAIRPLSEIQEAFDKLDKPLRNNSALADFLDENFADAGNELEEVPDDELETNPEFLDKIDDPVIKEFTEKVIEIWPDLTRRYNSDASNCSDCPNSFIPINRTFVVAGGRFREPYYWDSYWILEGLLRTGGSFIDISKNTIENFLDFVKEYGFVPNGARQYYLNRSQPPLLAQMVKIYVEHTNDTDILDRALPLLVKEHEFWMTNRTVRVKFNGDTYLLNRYDVSNSRPRPESYREDYITANNKTYYSASGETYPEEKKLTSEEKGVLYSNLASGAESGWDYTSRWISQPDDAARDNYFPLRSLNTRNIIPVDLNSILYGNEVAIADFFEQTGNSSASEQWREVASNRSIAMTAFMWNGTLSSYFDWNITSQSQNIYVPADDDTVAVEKTGAPKGQQVLFSVAQFYPFWLGAAPDYLKNNPFAVLNAYKRVATYLDNNDGGIPATNFRTGQQWDQPNVWPPLMHILMAGLQNVPATFGLDDPSFLDVRRLALRLGQRYLDSTFCTWYATGGSTSETPQLQGLSDQDEGIMFEKYADNATNVAGGGGEYEVVEGFGWTNGVLLWAVDTFDTLLERPDCGDIEAADIDEKRSLSAVMLHARDARRVKKFGRRKRAEKRAAKRSISYKSTLLRLRYNAIDMGFGTNKEQQNKVYVEPANIPPKLSDLHCYTETSGVITTTMMDLPGYRVTKVLGAVYGVTVRSRNIAAGIGMVIKSMAGGELSWFTSMLYSCRNDSISRVVDETKKRGGNAIICLRFETGDLGGFAQASAYGTACVVERIEGARVEAPQLTS</sequence>
<dbReference type="PANTHER" id="PTHR23403">
    <property type="entry name" value="TREHALASE"/>
    <property type="match status" value="1"/>
</dbReference>
<comment type="caution">
    <text evidence="6">The sequence shown here is derived from an EMBL/GenBank/DDBJ whole genome shotgun (WGS) entry which is preliminary data.</text>
</comment>
<dbReference type="InterPro" id="IPR002765">
    <property type="entry name" value="UPF0145_YbjQ-like"/>
</dbReference>
<evidence type="ECO:0000256" key="3">
    <source>
        <dbReference type="ARBA" id="ARBA00023295"/>
    </source>
</evidence>
<dbReference type="GO" id="GO:0004555">
    <property type="term" value="F:alpha,alpha-trehalase activity"/>
    <property type="evidence" value="ECO:0007669"/>
    <property type="project" value="UniProtKB-EC"/>
</dbReference>
<dbReference type="AlphaFoldDB" id="A0A8H4XM11"/>
<protein>
    <recommendedName>
        <fullName evidence="4">Trehalase</fullName>
        <ecNumber evidence="4">3.2.1.28</ecNumber>
    </recommendedName>
    <alternativeName>
        <fullName evidence="4">Alpha-trehalose glucohydrolase</fullName>
    </alternativeName>
</protein>
<evidence type="ECO:0000256" key="2">
    <source>
        <dbReference type="ARBA" id="ARBA00022801"/>
    </source>
</evidence>
<keyword evidence="3 4" id="KW-0326">Glycosidase</keyword>
<dbReference type="InterPro" id="IPR035439">
    <property type="entry name" value="UPF0145_dom_sf"/>
</dbReference>
<dbReference type="EC" id="3.2.1.28" evidence="4"/>
<dbReference type="Pfam" id="PF01906">
    <property type="entry name" value="YbjQ_1"/>
    <property type="match status" value="1"/>
</dbReference>
<dbReference type="Gene3D" id="1.50.10.10">
    <property type="match status" value="1"/>
</dbReference>